<feature type="region of interest" description="Disordered" evidence="1">
    <location>
        <begin position="188"/>
        <end position="252"/>
    </location>
</feature>
<keyword evidence="3" id="KW-1185">Reference proteome</keyword>
<accession>A0A288QPS5</accession>
<dbReference type="InterPro" id="IPR008534">
    <property type="entry name" value="DUF816"/>
</dbReference>
<proteinExistence type="predicted"/>
<name>A0A288QPS5_9ABAC</name>
<evidence type="ECO:0000256" key="1">
    <source>
        <dbReference type="SAM" id="MobiDB-lite"/>
    </source>
</evidence>
<feature type="compositionally biased region" description="Pro residues" evidence="1">
    <location>
        <begin position="237"/>
        <end position="249"/>
    </location>
</feature>
<reference evidence="2" key="1">
    <citation type="submission" date="2018-05" db="EMBL/GenBank/DDBJ databases">
        <title>Genome sequence and analysis of Cyclophragma undans nucleopolyhedrovirus: a distinct group I alphabaculovirus.</title>
        <authorList>
            <person name="Zhu Z."/>
            <person name="Yin F."/>
            <person name="Liu X."/>
            <person name="Hou D."/>
            <person name="Wang J."/>
            <person name="Zhang L."/>
            <person name="Arif B."/>
            <person name="Wang H."/>
            <person name="Deng F."/>
            <person name="Hu Z."/>
        </authorList>
    </citation>
    <scope>NUCLEOTIDE SEQUENCE [LARGE SCALE GENOMIC DNA]</scope>
    <source>
        <strain evidence="2">Whiov</strain>
    </source>
</reference>
<dbReference type="Proteomes" id="UP000502721">
    <property type="component" value="Segment"/>
</dbReference>
<evidence type="ECO:0000313" key="2">
    <source>
        <dbReference type="EMBL" id="AOT85517.1"/>
    </source>
</evidence>
<sequence>MTTTITAAAAVNNQRGIVDVDTFARQLITDKCSALIESADLLPANILEIVKKARDNYFEEPSQKNYEYIKMLFLRTKYMDDSIDYKDFNRRILLIVFKFALNKSGAYFPSYKEIIEVAIKRLNRINPDLKSSPRAMLQHYNECLENLDNPITDEHHLITFGKEVATKIFIEAFEFSYTNTNAISMDESPPHDVFETKTPITMPPKSTMKPPASSSSSLLTNVLNERKRKLQHEPPASSLPPPPPPPPPQRRYISALTTSTTKTVFPLFSL</sequence>
<dbReference type="RefSeq" id="YP_010086649.1">
    <property type="nucleotide sequence ID" value="NC_055467.1"/>
</dbReference>
<protein>
    <submittedName>
        <fullName evidence="2">Cyun47</fullName>
    </submittedName>
</protein>
<dbReference type="EMBL" id="KT957089">
    <property type="protein sequence ID" value="AOT85517.1"/>
    <property type="molecule type" value="Genomic_DNA"/>
</dbReference>
<dbReference type="KEGG" id="vg:65101867"/>
<feature type="compositionally biased region" description="Low complexity" evidence="1">
    <location>
        <begin position="196"/>
        <end position="220"/>
    </location>
</feature>
<evidence type="ECO:0000313" key="3">
    <source>
        <dbReference type="Proteomes" id="UP000502721"/>
    </source>
</evidence>
<dbReference type="Pfam" id="PF05674">
    <property type="entry name" value="DUF816"/>
    <property type="match status" value="1"/>
</dbReference>
<organism evidence="2 3">
    <name type="scientific">Cyclophragma undans nucleopolyhedrovirus</name>
    <dbReference type="NCBI Taxonomy" id="1906244"/>
    <lineage>
        <taxon>Viruses</taxon>
        <taxon>Viruses incertae sedis</taxon>
        <taxon>Naldaviricetes</taxon>
        <taxon>Lefavirales</taxon>
        <taxon>Baculoviridae</taxon>
        <taxon>Alphabaculovirus</taxon>
        <taxon>Alphabaculovirus cycundantis</taxon>
    </lineage>
</organism>
<dbReference type="GeneID" id="65101867"/>